<dbReference type="PROSITE" id="PS00107">
    <property type="entry name" value="PROTEIN_KINASE_ATP"/>
    <property type="match status" value="1"/>
</dbReference>
<feature type="compositionally biased region" description="Low complexity" evidence="7">
    <location>
        <begin position="665"/>
        <end position="675"/>
    </location>
</feature>
<comment type="caution">
    <text evidence="9">The sequence shown here is derived from an EMBL/GenBank/DDBJ whole genome shotgun (WGS) entry which is preliminary data.</text>
</comment>
<dbReference type="InterPro" id="IPR000719">
    <property type="entry name" value="Prot_kinase_dom"/>
</dbReference>
<evidence type="ECO:0000256" key="7">
    <source>
        <dbReference type="SAM" id="MobiDB-lite"/>
    </source>
</evidence>
<dbReference type="Gene3D" id="1.10.510.10">
    <property type="entry name" value="Transferase(Phosphotransferase) domain 1"/>
    <property type="match status" value="2"/>
</dbReference>
<keyword evidence="5 6" id="KW-0067">ATP-binding</keyword>
<dbReference type="InterPro" id="IPR011009">
    <property type="entry name" value="Kinase-like_dom_sf"/>
</dbReference>
<dbReference type="PANTHER" id="PTHR44329">
    <property type="entry name" value="SERINE/THREONINE-PROTEIN KINASE TNNI3K-RELATED"/>
    <property type="match status" value="1"/>
</dbReference>
<reference evidence="9 10" key="1">
    <citation type="journal article" date="2021" name="Sci. Rep.">
        <title>Genome sequencing of the multicellular alga Astrephomene provides insights into convergent evolution of germ-soma differentiation.</title>
        <authorList>
            <person name="Yamashita S."/>
            <person name="Yamamoto K."/>
            <person name="Matsuzaki R."/>
            <person name="Suzuki S."/>
            <person name="Yamaguchi H."/>
            <person name="Hirooka S."/>
            <person name="Minakuchi Y."/>
            <person name="Miyagishima S."/>
            <person name="Kawachi M."/>
            <person name="Toyoda A."/>
            <person name="Nozaki H."/>
        </authorList>
    </citation>
    <scope>NUCLEOTIDE SEQUENCE [LARGE SCALE GENOMIC DNA]</scope>
    <source>
        <strain evidence="9 10">NIES-4017</strain>
    </source>
</reference>
<evidence type="ECO:0000256" key="4">
    <source>
        <dbReference type="ARBA" id="ARBA00022777"/>
    </source>
</evidence>
<accession>A0AAD3HIE6</accession>
<feature type="domain" description="Protein kinase" evidence="8">
    <location>
        <begin position="597"/>
        <end position="894"/>
    </location>
</feature>
<evidence type="ECO:0000256" key="2">
    <source>
        <dbReference type="ARBA" id="ARBA00022679"/>
    </source>
</evidence>
<keyword evidence="10" id="KW-1185">Reference proteome</keyword>
<feature type="compositionally biased region" description="Low complexity" evidence="7">
    <location>
        <begin position="559"/>
        <end position="578"/>
    </location>
</feature>
<organism evidence="9 10">
    <name type="scientific">Astrephomene gubernaculifera</name>
    <dbReference type="NCBI Taxonomy" id="47775"/>
    <lineage>
        <taxon>Eukaryota</taxon>
        <taxon>Viridiplantae</taxon>
        <taxon>Chlorophyta</taxon>
        <taxon>core chlorophytes</taxon>
        <taxon>Chlorophyceae</taxon>
        <taxon>CS clade</taxon>
        <taxon>Chlamydomonadales</taxon>
        <taxon>Astrephomenaceae</taxon>
        <taxon>Astrephomene</taxon>
    </lineage>
</organism>
<evidence type="ECO:0000256" key="6">
    <source>
        <dbReference type="PROSITE-ProRule" id="PRU10141"/>
    </source>
</evidence>
<feature type="region of interest" description="Disordered" evidence="7">
    <location>
        <begin position="501"/>
        <end position="522"/>
    </location>
</feature>
<proteinExistence type="predicted"/>
<keyword evidence="1" id="KW-0723">Serine/threonine-protein kinase</keyword>
<feature type="compositionally biased region" description="Low complexity" evidence="7">
    <location>
        <begin position="705"/>
        <end position="714"/>
    </location>
</feature>
<dbReference type="Pfam" id="PF00069">
    <property type="entry name" value="Pkinase"/>
    <property type="match status" value="1"/>
</dbReference>
<dbReference type="PANTHER" id="PTHR44329:SF289">
    <property type="entry name" value="SERINE_THREONINE-PROTEIN KINASE VIK"/>
    <property type="match status" value="1"/>
</dbReference>
<feature type="compositionally biased region" description="Gly residues" evidence="7">
    <location>
        <begin position="692"/>
        <end position="704"/>
    </location>
</feature>
<keyword evidence="4" id="KW-0418">Kinase</keyword>
<feature type="compositionally biased region" description="Low complexity" evidence="7">
    <location>
        <begin position="501"/>
        <end position="513"/>
    </location>
</feature>
<name>A0AAD3HIE6_9CHLO</name>
<feature type="compositionally biased region" description="Gly residues" evidence="7">
    <location>
        <begin position="416"/>
        <end position="426"/>
    </location>
</feature>
<dbReference type="AlphaFoldDB" id="A0AAD3HIE6"/>
<feature type="region of interest" description="Disordered" evidence="7">
    <location>
        <begin position="665"/>
        <end position="714"/>
    </location>
</feature>
<dbReference type="Proteomes" id="UP001054857">
    <property type="component" value="Unassembled WGS sequence"/>
</dbReference>
<evidence type="ECO:0000313" key="9">
    <source>
        <dbReference type="EMBL" id="GFR41823.1"/>
    </source>
</evidence>
<keyword evidence="2" id="KW-0808">Transferase</keyword>
<dbReference type="InterPro" id="IPR051681">
    <property type="entry name" value="Ser/Thr_Kinases-Pseudokinases"/>
</dbReference>
<dbReference type="PROSITE" id="PS50011">
    <property type="entry name" value="PROTEIN_KINASE_DOM"/>
    <property type="match status" value="2"/>
</dbReference>
<gene>
    <name evidence="9" type="ORF">Agub_g2595</name>
</gene>
<dbReference type="EMBL" id="BMAR01000002">
    <property type="protein sequence ID" value="GFR41823.1"/>
    <property type="molecule type" value="Genomic_DNA"/>
</dbReference>
<dbReference type="InterPro" id="IPR001245">
    <property type="entry name" value="Ser-Thr/Tyr_kinase_cat_dom"/>
</dbReference>
<feature type="region of interest" description="Disordered" evidence="7">
    <location>
        <begin position="551"/>
        <end position="578"/>
    </location>
</feature>
<dbReference type="GO" id="GO:0004674">
    <property type="term" value="F:protein serine/threonine kinase activity"/>
    <property type="evidence" value="ECO:0007669"/>
    <property type="project" value="UniProtKB-KW"/>
</dbReference>
<dbReference type="SMART" id="SM00220">
    <property type="entry name" value="S_TKc"/>
    <property type="match status" value="1"/>
</dbReference>
<feature type="domain" description="Protein kinase" evidence="8">
    <location>
        <begin position="23"/>
        <end position="404"/>
    </location>
</feature>
<protein>
    <recommendedName>
        <fullName evidence="8">Protein kinase domain-containing protein</fullName>
    </recommendedName>
</protein>
<dbReference type="SUPFAM" id="SSF56112">
    <property type="entry name" value="Protein kinase-like (PK-like)"/>
    <property type="match status" value="1"/>
</dbReference>
<evidence type="ECO:0000313" key="10">
    <source>
        <dbReference type="Proteomes" id="UP001054857"/>
    </source>
</evidence>
<sequence length="914" mass="91857">MSAPRSRKDEVAAVTADELRSQLIIKKMVGRGGFAAVFLGTYKGQEVAVKVILAEHVTTKDSVQVKCFLREGQYMARCTHRSIVKCHAVCQLPADFPGIEKLGHTSSTWALVLEYIEGGSLANLLKQQMSQTSRVYNDYQAYCWALDVAEALSYLHNAPRPVMHRDVKADNVLLTVDEESGRPSARLMDFGLMSALDGNKNPMLRRRSVSMGTGDGAGRGGGLGRVSVGAGGGGGRSLAAPSVATYYADTTHEGGKIFYLMEELPATAAAALAGGPGATRRTSMDMGALNASATAAANAAIASAAAAAAAGGGGSMSAATNGSLASRGNSFDTAGGTAGGAKGGRGGGAGAGAAGMLVPLNEEASYHGNTAGYVAMLQHQQEERQKQRAAAAAAAAAAAREGVLGGGGSANTSLSGGLGGGSGSMTGGRNSARSTGAGDRNSPGGVSPGDSGRWPADTVTAAAVRLSMVTEEAPNAPPTNPPTANGGGDAAIALAVAAAAASPGSGPSSGRPPSLLPPIRMRSLSGQDGSLVRLSAPVQAAALQEPLQASGSDIMPLDTPTQSEQQQQSQPQTAAAATPLAATSAPIIAVAKTPDAVAAVADTSNGMLASTSAAPAPLTPSRRTSSDAVPIVDVVGGRPGSAGAGDPAAVALGRRSRLIAAGAAASSSSAPSSSAQVPPMTPLTGGLSAPLGNGGGGADGGLGGTTPPDGGSSAAALMMTERQKSAGLVRIGAVGGVANGSMTGGAVGASRGGGGGGKGLGTTSITTLLQGRYEQDFQWVWRLTGQTGSCMYMAPEVYRNLPYNEKVDVFSFGVLLYEIFSRQLTLIFGLNLRELRLQGQDTPEGYASHVANGYRPPRPQAMPEPLYELISACWAEDPCARPNMTDVVESLRLLQDQFAAEPPKPVAACGCVMS</sequence>
<dbReference type="PROSITE" id="PS00108">
    <property type="entry name" value="PROTEIN_KINASE_ST"/>
    <property type="match status" value="1"/>
</dbReference>
<feature type="region of interest" description="Disordered" evidence="7">
    <location>
        <begin position="403"/>
        <end position="455"/>
    </location>
</feature>
<evidence type="ECO:0000256" key="3">
    <source>
        <dbReference type="ARBA" id="ARBA00022741"/>
    </source>
</evidence>
<keyword evidence="3 6" id="KW-0547">Nucleotide-binding</keyword>
<dbReference type="GO" id="GO:0005524">
    <property type="term" value="F:ATP binding"/>
    <property type="evidence" value="ECO:0007669"/>
    <property type="project" value="UniProtKB-UniRule"/>
</dbReference>
<feature type="binding site" evidence="6">
    <location>
        <position position="50"/>
    </location>
    <ligand>
        <name>ATP</name>
        <dbReference type="ChEBI" id="CHEBI:30616"/>
    </ligand>
</feature>
<evidence type="ECO:0000256" key="1">
    <source>
        <dbReference type="ARBA" id="ARBA00022527"/>
    </source>
</evidence>
<dbReference type="InterPro" id="IPR008271">
    <property type="entry name" value="Ser/Thr_kinase_AS"/>
</dbReference>
<dbReference type="Pfam" id="PF07714">
    <property type="entry name" value="PK_Tyr_Ser-Thr"/>
    <property type="match status" value="1"/>
</dbReference>
<evidence type="ECO:0000259" key="8">
    <source>
        <dbReference type="PROSITE" id="PS50011"/>
    </source>
</evidence>
<dbReference type="InterPro" id="IPR017441">
    <property type="entry name" value="Protein_kinase_ATP_BS"/>
</dbReference>
<evidence type="ECO:0000256" key="5">
    <source>
        <dbReference type="ARBA" id="ARBA00022840"/>
    </source>
</evidence>